<keyword evidence="3" id="KW-1185">Reference proteome</keyword>
<evidence type="ECO:0000313" key="2">
    <source>
        <dbReference type="Ensembl" id="ENSCSAVP00000004859.1"/>
    </source>
</evidence>
<dbReference type="AlphaFoldDB" id="H2YHR0"/>
<reference evidence="2" key="2">
    <citation type="submission" date="2025-08" db="UniProtKB">
        <authorList>
            <consortium name="Ensembl"/>
        </authorList>
    </citation>
    <scope>IDENTIFICATION</scope>
</reference>
<evidence type="ECO:0000256" key="1">
    <source>
        <dbReference type="SAM" id="MobiDB-lite"/>
    </source>
</evidence>
<dbReference type="Proteomes" id="UP000007875">
    <property type="component" value="Unassembled WGS sequence"/>
</dbReference>
<dbReference type="HOGENOM" id="CLU_2276459_0_0_1"/>
<name>H2YHR0_CIOSA</name>
<evidence type="ECO:0000313" key="3">
    <source>
        <dbReference type="Proteomes" id="UP000007875"/>
    </source>
</evidence>
<organism evidence="2 3">
    <name type="scientific">Ciona savignyi</name>
    <name type="common">Pacific transparent sea squirt</name>
    <dbReference type="NCBI Taxonomy" id="51511"/>
    <lineage>
        <taxon>Eukaryota</taxon>
        <taxon>Metazoa</taxon>
        <taxon>Chordata</taxon>
        <taxon>Tunicata</taxon>
        <taxon>Ascidiacea</taxon>
        <taxon>Phlebobranchia</taxon>
        <taxon>Cionidae</taxon>
        <taxon>Ciona</taxon>
    </lineage>
</organism>
<protein>
    <submittedName>
        <fullName evidence="2">Uncharacterized protein</fullName>
    </submittedName>
</protein>
<reference evidence="2" key="3">
    <citation type="submission" date="2025-09" db="UniProtKB">
        <authorList>
            <consortium name="Ensembl"/>
        </authorList>
    </citation>
    <scope>IDENTIFICATION</scope>
</reference>
<dbReference type="Ensembl" id="ENSCSAVT00000004927.1">
    <property type="protein sequence ID" value="ENSCSAVP00000004859.1"/>
    <property type="gene ID" value="ENSCSAVG00000002892.1"/>
</dbReference>
<proteinExistence type="predicted"/>
<accession>H2YHR0</accession>
<feature type="region of interest" description="Disordered" evidence="1">
    <location>
        <begin position="28"/>
        <end position="50"/>
    </location>
</feature>
<sequence length="102" mass="11789">MMLSAKRYSCATSVATMQIFATTLQRSHLNQSNQPKKRPPHHQQPLFRKLPTNHSNHPIYPMTPVLQYNNASNAFCAYLKGMQNHLVYVYACIKQIIYIIIL</sequence>
<reference evidence="3" key="1">
    <citation type="submission" date="2003-08" db="EMBL/GenBank/DDBJ databases">
        <authorList>
            <person name="Birren B."/>
            <person name="Nusbaum C."/>
            <person name="Abebe A."/>
            <person name="Abouelleil A."/>
            <person name="Adekoya E."/>
            <person name="Ait-zahra M."/>
            <person name="Allen N."/>
            <person name="Allen T."/>
            <person name="An P."/>
            <person name="Anderson M."/>
            <person name="Anderson S."/>
            <person name="Arachchi H."/>
            <person name="Armbruster J."/>
            <person name="Bachantsang P."/>
            <person name="Baldwin J."/>
            <person name="Barry A."/>
            <person name="Bayul T."/>
            <person name="Blitshsteyn B."/>
            <person name="Bloom T."/>
            <person name="Blye J."/>
            <person name="Boguslavskiy L."/>
            <person name="Borowsky M."/>
            <person name="Boukhgalter B."/>
            <person name="Brunache A."/>
            <person name="Butler J."/>
            <person name="Calixte N."/>
            <person name="Calvo S."/>
            <person name="Camarata J."/>
            <person name="Campo K."/>
            <person name="Chang J."/>
            <person name="Cheshatsang Y."/>
            <person name="Citroen M."/>
            <person name="Collymore A."/>
            <person name="Considine T."/>
            <person name="Cook A."/>
            <person name="Cooke P."/>
            <person name="Corum B."/>
            <person name="Cuomo C."/>
            <person name="David R."/>
            <person name="Dawoe T."/>
            <person name="Degray S."/>
            <person name="Dodge S."/>
            <person name="Dooley K."/>
            <person name="Dorje P."/>
            <person name="Dorjee K."/>
            <person name="Dorris L."/>
            <person name="Duffey N."/>
            <person name="Dupes A."/>
            <person name="Elkins T."/>
            <person name="Engels R."/>
            <person name="Erickson J."/>
            <person name="Farina A."/>
            <person name="Faro S."/>
            <person name="Ferreira P."/>
            <person name="Fischer H."/>
            <person name="Fitzgerald M."/>
            <person name="Foley K."/>
            <person name="Gage D."/>
            <person name="Galagan J."/>
            <person name="Gearin G."/>
            <person name="Gnerre S."/>
            <person name="Gnirke A."/>
            <person name="Goyette A."/>
            <person name="Graham J."/>
            <person name="Grandbois E."/>
            <person name="Gyaltsen K."/>
            <person name="Hafez N."/>
            <person name="Hagopian D."/>
            <person name="Hagos B."/>
            <person name="Hall J."/>
            <person name="Hatcher B."/>
            <person name="Heller A."/>
            <person name="Higgins H."/>
            <person name="Honan T."/>
            <person name="Horn A."/>
            <person name="Houde N."/>
            <person name="Hughes L."/>
            <person name="Hulme W."/>
            <person name="Husby E."/>
            <person name="Iliev I."/>
            <person name="Jaffe D."/>
            <person name="Jones C."/>
            <person name="Kamal M."/>
            <person name="Kamat A."/>
            <person name="Kamvysselis M."/>
            <person name="Karlsson E."/>
            <person name="Kells C."/>
            <person name="Kieu A."/>
            <person name="Kisner P."/>
            <person name="Kodira C."/>
            <person name="Kulbokas E."/>
            <person name="Labutti K."/>
            <person name="Lama D."/>
            <person name="Landers T."/>
            <person name="Leger J."/>
            <person name="Levine S."/>
            <person name="Lewis D."/>
            <person name="Lewis T."/>
            <person name="Lindblad-toh K."/>
            <person name="Liu X."/>
            <person name="Lokyitsang T."/>
            <person name="Lokyitsang Y."/>
            <person name="Lucien O."/>
            <person name="Lui A."/>
            <person name="Ma L.J."/>
            <person name="Mabbitt R."/>
            <person name="Macdonald J."/>
            <person name="Maclean C."/>
            <person name="Major J."/>
            <person name="Manning J."/>
            <person name="Marabella R."/>
            <person name="Maru K."/>
            <person name="Matthews C."/>
            <person name="Mauceli E."/>
            <person name="Mccarthy M."/>
            <person name="Mcdonough S."/>
            <person name="Mcghee T."/>
            <person name="Meldrim J."/>
            <person name="Meneus L."/>
            <person name="Mesirov J."/>
            <person name="Mihalev A."/>
            <person name="Mihova T."/>
            <person name="Mikkelsen T."/>
            <person name="Mlenga V."/>
            <person name="Moru K."/>
            <person name="Mozes J."/>
            <person name="Mulrain L."/>
            <person name="Munson G."/>
            <person name="Naylor J."/>
            <person name="Newes C."/>
            <person name="Nguyen C."/>
            <person name="Nguyen N."/>
            <person name="Nguyen T."/>
            <person name="Nicol R."/>
            <person name="Nielsen C."/>
            <person name="Nizzari M."/>
            <person name="Norbu C."/>
            <person name="Norbu N."/>
            <person name="O'donnell P."/>
            <person name="Okoawo O."/>
            <person name="O'leary S."/>
            <person name="Omotosho B."/>
            <person name="O'neill K."/>
            <person name="Osman S."/>
            <person name="Parker S."/>
            <person name="Perrin D."/>
            <person name="Phunkhang P."/>
            <person name="Piqani B."/>
            <person name="Purcell S."/>
            <person name="Rachupka T."/>
            <person name="Ramasamy U."/>
            <person name="Rameau R."/>
            <person name="Ray V."/>
            <person name="Raymond C."/>
            <person name="Retta R."/>
            <person name="Richardson S."/>
            <person name="Rise C."/>
            <person name="Rodriguez J."/>
            <person name="Rogers J."/>
            <person name="Rogov P."/>
            <person name="Rutman M."/>
            <person name="Schupbach R."/>
            <person name="Seaman C."/>
            <person name="Settipalli S."/>
            <person name="Sharpe T."/>
            <person name="Sheridan J."/>
            <person name="Sherpa N."/>
            <person name="Shi J."/>
            <person name="Smirnov S."/>
            <person name="Smith C."/>
            <person name="Sougnez C."/>
            <person name="Spencer B."/>
            <person name="Stalker J."/>
            <person name="Stange-thomann N."/>
            <person name="Stavropoulos S."/>
            <person name="Stetson K."/>
            <person name="Stone C."/>
            <person name="Stone S."/>
            <person name="Stubbs M."/>
            <person name="Talamas J."/>
            <person name="Tchuinga P."/>
            <person name="Tenzing P."/>
            <person name="Tesfaye S."/>
            <person name="Theodore J."/>
            <person name="Thoulutsang Y."/>
            <person name="Topham K."/>
            <person name="Towey S."/>
            <person name="Tsamla T."/>
            <person name="Tsomo N."/>
            <person name="Vallee D."/>
            <person name="Vassiliev H."/>
            <person name="Venkataraman V."/>
            <person name="Vinson J."/>
            <person name="Vo A."/>
            <person name="Wade C."/>
            <person name="Wang S."/>
            <person name="Wangchuk T."/>
            <person name="Wangdi T."/>
            <person name="Whittaker C."/>
            <person name="Wilkinson J."/>
            <person name="Wu Y."/>
            <person name="Wyman D."/>
            <person name="Yadav S."/>
            <person name="Yang S."/>
            <person name="Yang X."/>
            <person name="Yeager S."/>
            <person name="Yee E."/>
            <person name="Young G."/>
            <person name="Zainoun J."/>
            <person name="Zembeck L."/>
            <person name="Zimmer A."/>
            <person name="Zody M."/>
            <person name="Lander E."/>
        </authorList>
    </citation>
    <scope>NUCLEOTIDE SEQUENCE [LARGE SCALE GENOMIC DNA]</scope>
</reference>
<dbReference type="InParanoid" id="H2YHR0"/>